<dbReference type="Gene3D" id="1.20.5.1700">
    <property type="match status" value="1"/>
</dbReference>
<dbReference type="GO" id="GO:0007052">
    <property type="term" value="P:mitotic spindle organization"/>
    <property type="evidence" value="ECO:0007669"/>
    <property type="project" value="InterPro"/>
</dbReference>
<feature type="region of interest" description="Disordered" evidence="8">
    <location>
        <begin position="981"/>
        <end position="1007"/>
    </location>
</feature>
<dbReference type="STRING" id="299123.ENSLSDP00000000088"/>
<feature type="compositionally biased region" description="Polar residues" evidence="8">
    <location>
        <begin position="250"/>
        <end position="264"/>
    </location>
</feature>
<feature type="coiled-coil region" evidence="7">
    <location>
        <begin position="828"/>
        <end position="891"/>
    </location>
</feature>
<evidence type="ECO:0000256" key="7">
    <source>
        <dbReference type="SAM" id="Coils"/>
    </source>
</evidence>
<dbReference type="Pfam" id="PF25777">
    <property type="entry name" value="Aurora-A_bind_TACC3"/>
    <property type="match status" value="1"/>
</dbReference>
<comment type="similarity">
    <text evidence="2">Belongs to the TACC family.</text>
</comment>
<evidence type="ECO:0000256" key="8">
    <source>
        <dbReference type="SAM" id="MobiDB-lite"/>
    </source>
</evidence>
<dbReference type="GO" id="GO:0005737">
    <property type="term" value="C:cytoplasm"/>
    <property type="evidence" value="ECO:0007669"/>
    <property type="project" value="TreeGrafter"/>
</dbReference>
<feature type="compositionally biased region" description="Low complexity" evidence="8">
    <location>
        <begin position="176"/>
        <end position="185"/>
    </location>
</feature>
<dbReference type="PANTHER" id="PTHR13924">
    <property type="entry name" value="TRANSFORMING ACIDIC COILED-COIL CONTAINING PROTEIN 1/2"/>
    <property type="match status" value="1"/>
</dbReference>
<dbReference type="GO" id="GO:0007097">
    <property type="term" value="P:nuclear migration"/>
    <property type="evidence" value="ECO:0007669"/>
    <property type="project" value="TreeGrafter"/>
</dbReference>
<feature type="region of interest" description="Disordered" evidence="8">
    <location>
        <begin position="30"/>
        <end position="73"/>
    </location>
</feature>
<feature type="compositionally biased region" description="Basic residues" evidence="8">
    <location>
        <begin position="352"/>
        <end position="362"/>
    </location>
</feature>
<dbReference type="GO" id="GO:0005856">
    <property type="term" value="C:cytoskeleton"/>
    <property type="evidence" value="ECO:0007669"/>
    <property type="project" value="UniProtKB-SubCell"/>
</dbReference>
<keyword evidence="6" id="KW-0206">Cytoskeleton</keyword>
<feature type="domain" description="Transforming acidic coiled-coil-containing protein C-terminal" evidence="9">
    <location>
        <begin position="710"/>
        <end position="896"/>
    </location>
</feature>
<evidence type="ECO:0000313" key="11">
    <source>
        <dbReference type="Proteomes" id="UP000197619"/>
    </source>
</evidence>
<feature type="compositionally biased region" description="Polar residues" evidence="8">
    <location>
        <begin position="161"/>
        <end position="175"/>
    </location>
</feature>
<evidence type="ECO:0000259" key="9">
    <source>
        <dbReference type="Pfam" id="PF05010"/>
    </source>
</evidence>
<gene>
    <name evidence="10" type="primary">TACC3</name>
    <name evidence="10" type="ORF">RLOC_00004307</name>
</gene>
<feature type="compositionally biased region" description="Basic and acidic residues" evidence="8">
    <location>
        <begin position="463"/>
        <end position="473"/>
    </location>
</feature>
<dbReference type="InterPro" id="IPR039915">
    <property type="entry name" value="TACC"/>
</dbReference>
<feature type="compositionally biased region" description="Polar residues" evidence="8">
    <location>
        <begin position="512"/>
        <end position="530"/>
    </location>
</feature>
<evidence type="ECO:0000313" key="10">
    <source>
        <dbReference type="EMBL" id="OWK62405.1"/>
    </source>
</evidence>
<dbReference type="Pfam" id="PF05010">
    <property type="entry name" value="TACC_C"/>
    <property type="match status" value="1"/>
</dbReference>
<evidence type="ECO:0000256" key="1">
    <source>
        <dbReference type="ARBA" id="ARBA00004245"/>
    </source>
</evidence>
<feature type="compositionally biased region" description="Basic and acidic residues" evidence="8">
    <location>
        <begin position="444"/>
        <end position="456"/>
    </location>
</feature>
<dbReference type="AlphaFoldDB" id="A0A218V8I8"/>
<dbReference type="PANTHER" id="PTHR13924:SF4">
    <property type="entry name" value="TRANSFORMING ACIDIC COILED-COIL-CONTAINING PROTEIN 3"/>
    <property type="match status" value="1"/>
</dbReference>
<evidence type="ECO:0000256" key="5">
    <source>
        <dbReference type="ARBA" id="ARBA00023054"/>
    </source>
</evidence>
<comment type="caution">
    <text evidence="10">The sequence shown here is derived from an EMBL/GenBank/DDBJ whole genome shotgun (WGS) entry which is preliminary data.</text>
</comment>
<dbReference type="EMBL" id="MUZQ01000027">
    <property type="protein sequence ID" value="OWK62405.1"/>
    <property type="molecule type" value="Genomic_DNA"/>
</dbReference>
<dbReference type="InterPro" id="IPR057663">
    <property type="entry name" value="TACC3_Aurora-A_bind"/>
</dbReference>
<dbReference type="InterPro" id="IPR007707">
    <property type="entry name" value="TACC_C"/>
</dbReference>
<evidence type="ECO:0000256" key="4">
    <source>
        <dbReference type="ARBA" id="ARBA00022553"/>
    </source>
</evidence>
<feature type="compositionally biased region" description="Basic and acidic residues" evidence="8">
    <location>
        <begin position="499"/>
        <end position="509"/>
    </location>
</feature>
<feature type="compositionally biased region" description="Basic and acidic residues" evidence="8">
    <location>
        <begin position="982"/>
        <end position="993"/>
    </location>
</feature>
<accession>A0A218V8I8</accession>
<keyword evidence="4" id="KW-0597">Phosphoprotein</keyword>
<feature type="compositionally biased region" description="Basic and acidic residues" evidence="8">
    <location>
        <begin position="215"/>
        <end position="235"/>
    </location>
</feature>
<proteinExistence type="inferred from homology"/>
<keyword evidence="5 7" id="KW-0175">Coiled coil</keyword>
<feature type="coiled-coil region" evidence="7">
    <location>
        <begin position="719"/>
        <end position="799"/>
    </location>
</feature>
<keyword evidence="3" id="KW-0963">Cytoplasm</keyword>
<feature type="compositionally biased region" description="Basic and acidic residues" evidence="8">
    <location>
        <begin position="187"/>
        <end position="201"/>
    </location>
</feature>
<feature type="region of interest" description="Disordered" evidence="8">
    <location>
        <begin position="161"/>
        <end position="565"/>
    </location>
</feature>
<reference evidence="10 11" key="1">
    <citation type="submission" date="2017-05" db="EMBL/GenBank/DDBJ databases">
        <title>Genome of assembly of the Bengalese finch, Lonchura striata domestica.</title>
        <authorList>
            <person name="Colquitt B.M."/>
            <person name="Brainard M.S."/>
        </authorList>
    </citation>
    <scope>NUCLEOTIDE SEQUENCE [LARGE SCALE GENOMIC DNA]</scope>
    <source>
        <strain evidence="10">White83orange57</strain>
    </source>
</reference>
<feature type="compositionally biased region" description="Polar residues" evidence="8">
    <location>
        <begin position="277"/>
        <end position="289"/>
    </location>
</feature>
<feature type="compositionally biased region" description="Basic and acidic residues" evidence="8">
    <location>
        <begin position="399"/>
        <end position="408"/>
    </location>
</feature>
<dbReference type="Proteomes" id="UP000197619">
    <property type="component" value="Unassembled WGS sequence"/>
</dbReference>
<comment type="subcellular location">
    <subcellularLocation>
        <location evidence="1">Cytoplasm</location>
        <location evidence="1">Cytoskeleton</location>
    </subcellularLocation>
</comment>
<keyword evidence="11" id="KW-1185">Reference proteome</keyword>
<evidence type="ECO:0000256" key="2">
    <source>
        <dbReference type="ARBA" id="ARBA00009423"/>
    </source>
</evidence>
<protein>
    <submittedName>
        <fullName evidence="10">Transforming acidic coiled-coil-containing protein 3</fullName>
    </submittedName>
</protein>
<name>A0A218V8I8_9PASE</name>
<organism evidence="10 11">
    <name type="scientific">Lonchura striata</name>
    <name type="common">white-rumped munia</name>
    <dbReference type="NCBI Taxonomy" id="40157"/>
    <lineage>
        <taxon>Eukaryota</taxon>
        <taxon>Metazoa</taxon>
        <taxon>Chordata</taxon>
        <taxon>Craniata</taxon>
        <taxon>Vertebrata</taxon>
        <taxon>Euteleostomi</taxon>
        <taxon>Archelosauria</taxon>
        <taxon>Archosauria</taxon>
        <taxon>Dinosauria</taxon>
        <taxon>Saurischia</taxon>
        <taxon>Theropoda</taxon>
        <taxon>Coelurosauria</taxon>
        <taxon>Aves</taxon>
        <taxon>Neognathae</taxon>
        <taxon>Neoaves</taxon>
        <taxon>Telluraves</taxon>
        <taxon>Australaves</taxon>
        <taxon>Passeriformes</taxon>
        <taxon>Passeroidea</taxon>
        <taxon>Estrildidae</taxon>
        <taxon>Estrildinae</taxon>
        <taxon>Lonchura</taxon>
    </lineage>
</organism>
<sequence length="1075" mass="118509">MLMSLQILNAENGENGGSLKDDLTAEGCDFFFAPPEPTGRPSILRLSQKENLPPKSGGKVMKVTFQTPQRDPHTRKILSPAMTDKLQTAFALDDCREDVADDVLFAPSDADTCQQKTEAETNNIQMPEKVSVAPYPDDEMPVKSRGSYNLDFDNLNDINPFQSSVQLPHSPGNLQKSPVKVSSSPEKTIEKSHDSLLRDDAAPFASTRASTECLSEDKALISEKESALSELESNKSKLSPKQAVGDSEQGVKSASTDASQTDNSVVLAEAPTPPVQSPGSLGPSSSDVRNSFKTEESKLQNVSVAEQACAQESKPDEELGVSKGKPAEKPDVTKAGPVKLEFDFGNTTAKKPPPKKLGKRPGIKTPSKKIPIAKTKPENTEVQNKSNVEDEIPIPKGSYKFDWDKLDDPNFNPFGGGSKISTSPKRSKPSPQKVHLPEEQESTSPRREPLPVEQDNRQSTSETLEKEEPKNLEIVEQSVVEDMPIAQEEKPGVQAEAELPAKREVEKKMSPSKMSPANVAPSQDNLVSTDSGKESMSAEEIKPSSPRIELTADETDNAKPEELFRPSSEVFGMGIDYLEQFGSSSFKESALRKQSLYLKFDPLLRDSPRKPVYGTIESRESIMTAPSQPGPVVDLSNVPEEAGKPLVNLQSEEKPKGLDLLGTHAASSYVVNFKDAGPLIPDSLSSNVPPVPFATSTNTAVDAIIDVLTYSQKDMDAAVELVKKEVQEKELEIEEWNKKYNKLHMEYKEMGKIVAEFEQTITQIMEDAQKQKEASRKEIQKLTEEKQQAVSDLNSMEKSFSELFKRLEKQKDALEGYHKNEEVLKKCAEDYLARIKKEEQRYQALKAHAEEKLQQANEEIAQVRSKAKSEIAALQATLRKEQMRIQSLERSLEQKVSHSAVGVEEAKLQLEGFPALVPMSLRLPKVQCVHGQRQLLAGPSWEQADVSDGHRQHKDLLSQAGVKHVYPVQPLATHSSHACAGRAREAMVRENSEGRSGTNEPQDSVEEPDVLKMVMEGIDGLIQPSEWIQAKDMLMWTDIPKAGHHSPTLLPSVFQGRQQGCSPAVQFEVGMSLEC</sequence>
<evidence type="ECO:0000256" key="3">
    <source>
        <dbReference type="ARBA" id="ARBA00022490"/>
    </source>
</evidence>
<dbReference type="GO" id="GO:0021987">
    <property type="term" value="P:cerebral cortex development"/>
    <property type="evidence" value="ECO:0007669"/>
    <property type="project" value="TreeGrafter"/>
</dbReference>
<evidence type="ECO:0000256" key="6">
    <source>
        <dbReference type="ARBA" id="ARBA00023212"/>
    </source>
</evidence>